<dbReference type="SMART" id="SM00322">
    <property type="entry name" value="KH"/>
    <property type="match status" value="1"/>
</dbReference>
<evidence type="ECO:0000256" key="1">
    <source>
        <dbReference type="PROSITE-ProRule" id="PRU00117"/>
    </source>
</evidence>
<accession>A0A8J2RJ54</accession>
<dbReference type="Pfam" id="PF10469">
    <property type="entry name" value="AKAP7_NLS"/>
    <property type="match status" value="1"/>
</dbReference>
<protein>
    <recommendedName>
        <fullName evidence="2">K Homology domain-containing protein</fullName>
    </recommendedName>
</protein>
<dbReference type="EMBL" id="CAKKLH010000043">
    <property type="protein sequence ID" value="CAH0100675.1"/>
    <property type="molecule type" value="Genomic_DNA"/>
</dbReference>
<sequence length="356" mass="40690">MDVIQPQFIWIDKRCYRKNPISSLYADGNNVPLTDVEVKGKSLGSFETSEYDDEADACEMTNAPVEQLEDGRFRVKMNIASEYYSKIIGRNGDSKRQIERDTKVQLFIPKKGQSGDVAITGMNAKDVTSAFVRINLIVSNARKRMPFTHFVSIPLSTPDIKTRFLQFKNDVLRFSRGAIEDDLFQNADKLHLTIGTLVLLTNDERVQAAQSLQNCKNRIRDIIGPNPIEFEIRGVEYMNDDPEKIDILYGRCVENSGRLQQLADIIVDRLETDGLLDRQYERVKLHATLMNSLFKVKDDSEENTVRSTFNAKPILENWKDYSFGFVSVNEIHLSQRYSTSQSTKYYVASSQIALNQ</sequence>
<dbReference type="PROSITE" id="PS50084">
    <property type="entry name" value="KH_TYPE_1"/>
    <property type="match status" value="1"/>
</dbReference>
<evidence type="ECO:0000259" key="2">
    <source>
        <dbReference type="SMART" id="SM00322"/>
    </source>
</evidence>
<dbReference type="InterPro" id="IPR004087">
    <property type="entry name" value="KH_dom"/>
</dbReference>
<dbReference type="OrthoDB" id="277832at2759"/>
<evidence type="ECO:0000313" key="4">
    <source>
        <dbReference type="Proteomes" id="UP000789390"/>
    </source>
</evidence>
<dbReference type="InterPro" id="IPR009210">
    <property type="entry name" value="ASCC1"/>
</dbReference>
<dbReference type="InterPro" id="IPR019510">
    <property type="entry name" value="AKAP7-like_phosphoesterase"/>
</dbReference>
<comment type="caution">
    <text evidence="3">The sequence shown here is derived from an EMBL/GenBank/DDBJ whole genome shotgun (WGS) entry which is preliminary data.</text>
</comment>
<dbReference type="InterPro" id="IPR036612">
    <property type="entry name" value="KH_dom_type_1_sf"/>
</dbReference>
<dbReference type="AlphaFoldDB" id="A0A8J2RJ54"/>
<dbReference type="CDD" id="cd22419">
    <property type="entry name" value="KH-I_ASCC1"/>
    <property type="match status" value="1"/>
</dbReference>
<dbReference type="GO" id="GO:0005634">
    <property type="term" value="C:nucleus"/>
    <property type="evidence" value="ECO:0007669"/>
    <property type="project" value="TreeGrafter"/>
</dbReference>
<dbReference type="Gene3D" id="3.30.1370.10">
    <property type="entry name" value="K Homology domain, type 1"/>
    <property type="match status" value="1"/>
</dbReference>
<name>A0A8J2RJ54_9CRUS</name>
<dbReference type="PANTHER" id="PTHR13360:SF1">
    <property type="entry name" value="ACTIVATING SIGNAL COINTEGRATOR 1 COMPLEX SUBUNIT 1"/>
    <property type="match status" value="1"/>
</dbReference>
<dbReference type="SUPFAM" id="SSF54791">
    <property type="entry name" value="Eukaryotic type KH-domain (KH-domain type I)"/>
    <property type="match status" value="1"/>
</dbReference>
<evidence type="ECO:0000313" key="3">
    <source>
        <dbReference type="EMBL" id="CAH0100675.1"/>
    </source>
</evidence>
<dbReference type="GO" id="GO:0006355">
    <property type="term" value="P:regulation of DNA-templated transcription"/>
    <property type="evidence" value="ECO:0007669"/>
    <property type="project" value="TreeGrafter"/>
</dbReference>
<dbReference type="PIRSF" id="PIRSF027019">
    <property type="entry name" value="Euk_LigT"/>
    <property type="match status" value="1"/>
</dbReference>
<dbReference type="Proteomes" id="UP000789390">
    <property type="component" value="Unassembled WGS sequence"/>
</dbReference>
<dbReference type="InterPro" id="IPR047538">
    <property type="entry name" value="KH-I_ASCC1"/>
</dbReference>
<proteinExistence type="predicted"/>
<gene>
    <name evidence="3" type="ORF">DGAL_LOCUS2962</name>
</gene>
<reference evidence="3" key="1">
    <citation type="submission" date="2021-11" db="EMBL/GenBank/DDBJ databases">
        <authorList>
            <person name="Schell T."/>
        </authorList>
    </citation>
    <scope>NUCLEOTIDE SEQUENCE</scope>
    <source>
        <strain evidence="3">M5</strain>
    </source>
</reference>
<dbReference type="PANTHER" id="PTHR13360">
    <property type="entry name" value="ACTIVATING SIGNAL COINTEGRATOR 1 COMPLEX SUBUNIT 1"/>
    <property type="match status" value="1"/>
</dbReference>
<feature type="domain" description="K Homology" evidence="2">
    <location>
        <begin position="71"/>
        <end position="139"/>
    </location>
</feature>
<dbReference type="InterPro" id="IPR004088">
    <property type="entry name" value="KH_dom_type_1"/>
</dbReference>
<dbReference type="GO" id="GO:0003723">
    <property type="term" value="F:RNA binding"/>
    <property type="evidence" value="ECO:0007669"/>
    <property type="project" value="UniProtKB-UniRule"/>
</dbReference>
<dbReference type="Gene3D" id="3.90.1140.10">
    <property type="entry name" value="Cyclic phosphodiesterase"/>
    <property type="match status" value="1"/>
</dbReference>
<dbReference type="Pfam" id="PF00013">
    <property type="entry name" value="KH_1"/>
    <property type="match status" value="1"/>
</dbReference>
<keyword evidence="4" id="KW-1185">Reference proteome</keyword>
<keyword evidence="1" id="KW-0694">RNA-binding</keyword>
<organism evidence="3 4">
    <name type="scientific">Daphnia galeata</name>
    <dbReference type="NCBI Taxonomy" id="27404"/>
    <lineage>
        <taxon>Eukaryota</taxon>
        <taxon>Metazoa</taxon>
        <taxon>Ecdysozoa</taxon>
        <taxon>Arthropoda</taxon>
        <taxon>Crustacea</taxon>
        <taxon>Branchiopoda</taxon>
        <taxon>Diplostraca</taxon>
        <taxon>Cladocera</taxon>
        <taxon>Anomopoda</taxon>
        <taxon>Daphniidae</taxon>
        <taxon>Daphnia</taxon>
    </lineage>
</organism>
<dbReference type="GO" id="GO:0006307">
    <property type="term" value="P:DNA alkylation repair"/>
    <property type="evidence" value="ECO:0007669"/>
    <property type="project" value="InterPro"/>
</dbReference>